<evidence type="ECO:0000256" key="2">
    <source>
        <dbReference type="ARBA" id="ARBA00022714"/>
    </source>
</evidence>
<dbReference type="PANTHER" id="PTHR43342:SF2">
    <property type="entry name" value="POTENTIAL NAD-REDUCING HYDROGENASE SUBUNIT"/>
    <property type="match status" value="1"/>
</dbReference>
<dbReference type="Gene3D" id="1.10.10.1590">
    <property type="entry name" value="NADH-quinone oxidoreductase subunit E"/>
    <property type="match status" value="1"/>
</dbReference>
<dbReference type="InterPro" id="IPR036249">
    <property type="entry name" value="Thioredoxin-like_sf"/>
</dbReference>
<protein>
    <submittedName>
        <fullName evidence="8">NADP-reducing hydrogenase subunit HndA</fullName>
        <ecNumber evidence="8">1.12.1.3</ecNumber>
    </submittedName>
</protein>
<evidence type="ECO:0000313" key="9">
    <source>
        <dbReference type="Proteomes" id="UP000075531"/>
    </source>
</evidence>
<dbReference type="SUPFAM" id="SSF52833">
    <property type="entry name" value="Thioredoxin-like"/>
    <property type="match status" value="1"/>
</dbReference>
<dbReference type="PIRSF" id="PIRSF000216">
    <property type="entry name" value="NADH_DH_24kDa"/>
    <property type="match status" value="1"/>
</dbReference>
<dbReference type="InterPro" id="IPR002023">
    <property type="entry name" value="NuoE-like"/>
</dbReference>
<keyword evidence="3 7" id="KW-0479">Metal-binding</keyword>
<dbReference type="InterPro" id="IPR028431">
    <property type="entry name" value="NADP_DH_HndA-like"/>
</dbReference>
<evidence type="ECO:0000256" key="7">
    <source>
        <dbReference type="PIRSR" id="PIRSR000216-1"/>
    </source>
</evidence>
<dbReference type="NCBIfam" id="TIGR01958">
    <property type="entry name" value="nuoE_fam"/>
    <property type="match status" value="1"/>
</dbReference>
<evidence type="ECO:0000256" key="5">
    <source>
        <dbReference type="ARBA" id="ARBA00023014"/>
    </source>
</evidence>
<comment type="cofactor">
    <cofactor evidence="6">
        <name>[2Fe-2S] cluster</name>
        <dbReference type="ChEBI" id="CHEBI:190135"/>
    </cofactor>
</comment>
<dbReference type="AlphaFoldDB" id="A0A151B3U8"/>
<dbReference type="PROSITE" id="PS01099">
    <property type="entry name" value="COMPLEX1_24K"/>
    <property type="match status" value="1"/>
</dbReference>
<dbReference type="NCBIfam" id="NF005722">
    <property type="entry name" value="PRK07539.1-2"/>
    <property type="match status" value="1"/>
</dbReference>
<dbReference type="STRING" id="1121338.CLTEP_17520"/>
<keyword evidence="2 7" id="KW-0001">2Fe-2S</keyword>
<keyword evidence="5 7" id="KW-0411">Iron-sulfur</keyword>
<dbReference type="InterPro" id="IPR042128">
    <property type="entry name" value="NuoE_dom"/>
</dbReference>
<dbReference type="Gene3D" id="3.40.30.10">
    <property type="entry name" value="Glutaredoxin"/>
    <property type="match status" value="1"/>
</dbReference>
<dbReference type="Proteomes" id="UP000075531">
    <property type="component" value="Unassembled WGS sequence"/>
</dbReference>
<dbReference type="FunFam" id="3.40.30.10:FF:000015">
    <property type="entry name" value="NADH-quinone oxidoreductase subunit E"/>
    <property type="match status" value="1"/>
</dbReference>
<dbReference type="RefSeq" id="WP_278319539.1">
    <property type="nucleotide sequence ID" value="NZ_LTBA01000019.1"/>
</dbReference>
<feature type="binding site" evidence="7">
    <location>
        <position position="135"/>
    </location>
    <ligand>
        <name>[2Fe-2S] cluster</name>
        <dbReference type="ChEBI" id="CHEBI:190135"/>
    </ligand>
</feature>
<dbReference type="GO" id="GO:0051537">
    <property type="term" value="F:2 iron, 2 sulfur cluster binding"/>
    <property type="evidence" value="ECO:0007669"/>
    <property type="project" value="UniProtKB-KW"/>
</dbReference>
<dbReference type="EMBL" id="LTBA01000019">
    <property type="protein sequence ID" value="KYH34327.1"/>
    <property type="molecule type" value="Genomic_DNA"/>
</dbReference>
<organism evidence="8 9">
    <name type="scientific">Clostridium tepidiprofundi DSM 19306</name>
    <dbReference type="NCBI Taxonomy" id="1121338"/>
    <lineage>
        <taxon>Bacteria</taxon>
        <taxon>Bacillati</taxon>
        <taxon>Bacillota</taxon>
        <taxon>Clostridia</taxon>
        <taxon>Eubacteriales</taxon>
        <taxon>Clostridiaceae</taxon>
        <taxon>Clostridium</taxon>
    </lineage>
</organism>
<feature type="binding site" evidence="7">
    <location>
        <position position="95"/>
    </location>
    <ligand>
        <name>[2Fe-2S] cluster</name>
        <dbReference type="ChEBI" id="CHEBI:190135"/>
    </ligand>
</feature>
<feature type="binding site" evidence="7">
    <location>
        <position position="131"/>
    </location>
    <ligand>
        <name>[2Fe-2S] cluster</name>
        <dbReference type="ChEBI" id="CHEBI:190135"/>
    </ligand>
</feature>
<comment type="similarity">
    <text evidence="1">Belongs to the complex I 24 kDa subunit family.</text>
</comment>
<keyword evidence="4 7" id="KW-0408">Iron</keyword>
<dbReference type="CDD" id="cd03064">
    <property type="entry name" value="TRX_Fd_NuoE"/>
    <property type="match status" value="1"/>
</dbReference>
<dbReference type="GO" id="GO:0046872">
    <property type="term" value="F:metal ion binding"/>
    <property type="evidence" value="ECO:0007669"/>
    <property type="project" value="UniProtKB-KW"/>
</dbReference>
<dbReference type="EC" id="1.12.1.3" evidence="8"/>
<evidence type="ECO:0000256" key="3">
    <source>
        <dbReference type="ARBA" id="ARBA00022723"/>
    </source>
</evidence>
<name>A0A151B3U8_9CLOT</name>
<reference evidence="8 9" key="1">
    <citation type="submission" date="2016-02" db="EMBL/GenBank/DDBJ databases">
        <title>Genome sequence of Clostridium tepidiprofundi DSM 19306.</title>
        <authorList>
            <person name="Poehlein A."/>
            <person name="Daniel R."/>
        </authorList>
    </citation>
    <scope>NUCLEOTIDE SEQUENCE [LARGE SCALE GENOMIC DNA]</scope>
    <source>
        <strain evidence="8 9">DSM 19306</strain>
    </source>
</reference>
<accession>A0A151B3U8</accession>
<evidence type="ECO:0000256" key="6">
    <source>
        <dbReference type="ARBA" id="ARBA00034078"/>
    </source>
</evidence>
<dbReference type="PATRIC" id="fig|1121338.3.peg.1793"/>
<sequence length="163" mass="18208">MLKDEKCCECGTNTDKHVNTKEIINKHKSKKGALIPILHEIQDTYGYLPKEDLEVVSEETGIPMTEIYGVATFYSFFSLEPKGKHVIRVCLGTACYVKGAQKIIDRISEVLDVEIGKTTKDGKFTLESCRCLGACGLAPVMVIDDKVYGRLVPEDVDEILEEY</sequence>
<feature type="binding site" evidence="7">
    <location>
        <position position="90"/>
    </location>
    <ligand>
        <name>[2Fe-2S] cluster</name>
        <dbReference type="ChEBI" id="CHEBI:190135"/>
    </ligand>
</feature>
<comment type="cofactor">
    <cofactor evidence="7">
        <name>[2Fe-2S] cluster</name>
        <dbReference type="ChEBI" id="CHEBI:190135"/>
    </cofactor>
    <text evidence="7">Binds 1 [2Fe-2S] cluster.</text>
</comment>
<keyword evidence="9" id="KW-1185">Reference proteome</keyword>
<evidence type="ECO:0000256" key="1">
    <source>
        <dbReference type="ARBA" id="ARBA00010643"/>
    </source>
</evidence>
<dbReference type="PANTHER" id="PTHR43342">
    <property type="entry name" value="NADH-QUINONE OXIDOREDUCTASE, E SUBUNIT"/>
    <property type="match status" value="1"/>
</dbReference>
<keyword evidence="8" id="KW-0560">Oxidoreductase</keyword>
<dbReference type="InterPro" id="IPR041921">
    <property type="entry name" value="NuoE_N"/>
</dbReference>
<gene>
    <name evidence="8" type="primary">hndA_2</name>
    <name evidence="8" type="ORF">CLTEP_17520</name>
</gene>
<dbReference type="Pfam" id="PF01257">
    <property type="entry name" value="2Fe-2S_thioredx"/>
    <property type="match status" value="1"/>
</dbReference>
<comment type="caution">
    <text evidence="8">The sequence shown here is derived from an EMBL/GenBank/DDBJ whole genome shotgun (WGS) entry which is preliminary data.</text>
</comment>
<dbReference type="GO" id="GO:0050583">
    <property type="term" value="F:hydrogen dehydrogenase (NADP+) activity"/>
    <property type="evidence" value="ECO:0007669"/>
    <property type="project" value="UniProtKB-EC"/>
</dbReference>
<evidence type="ECO:0000313" key="8">
    <source>
        <dbReference type="EMBL" id="KYH34327.1"/>
    </source>
</evidence>
<proteinExistence type="inferred from homology"/>
<dbReference type="FunFam" id="1.10.10.1590:FF:000001">
    <property type="entry name" value="NADH-quinone oxidoreductase subunit E"/>
    <property type="match status" value="1"/>
</dbReference>
<evidence type="ECO:0000256" key="4">
    <source>
        <dbReference type="ARBA" id="ARBA00023004"/>
    </source>
</evidence>